<dbReference type="Pfam" id="PF04641">
    <property type="entry name" value="Rtf2"/>
    <property type="match status" value="1"/>
</dbReference>
<dbReference type="Gene3D" id="3.30.40.10">
    <property type="entry name" value="Zinc/RING finger domain, C3HC4 (zinc finger)"/>
    <property type="match status" value="2"/>
</dbReference>
<dbReference type="SUPFAM" id="SSF57850">
    <property type="entry name" value="RING/U-box"/>
    <property type="match status" value="2"/>
</dbReference>
<feature type="coiled-coil region" evidence="9">
    <location>
        <begin position="74"/>
        <end position="108"/>
    </location>
</feature>
<dbReference type="PANTHER" id="PTHR13063">
    <property type="entry name" value="ENOS INTERACTING PROTEIN"/>
    <property type="match status" value="1"/>
</dbReference>
<comment type="caution">
    <text evidence="12">The sequence shown here is derived from an EMBL/GenBank/DDBJ whole genome shotgun (WGS) entry which is preliminary data.</text>
</comment>
<evidence type="ECO:0000256" key="7">
    <source>
        <dbReference type="PIRNR" id="PIRNR023577"/>
    </source>
</evidence>
<keyword evidence="4 8" id="KW-0863">Zinc-finger</keyword>
<dbReference type="GO" id="GO:0061630">
    <property type="term" value="F:ubiquitin protein ligase activity"/>
    <property type="evidence" value="ECO:0007669"/>
    <property type="project" value="InterPro"/>
</dbReference>
<comment type="similarity">
    <text evidence="2 7">Belongs to the NOSIP family.</text>
</comment>
<dbReference type="InterPro" id="IPR031790">
    <property type="entry name" value="Znf-NOSIP"/>
</dbReference>
<dbReference type="EMBL" id="JAEPRB010000083">
    <property type="protein sequence ID" value="KAG2222432.1"/>
    <property type="molecule type" value="Genomic_DNA"/>
</dbReference>
<dbReference type="PANTHER" id="PTHR13063:SF10">
    <property type="entry name" value="NITRIC OXIDE SYNTHASE-INTERACTING PROTEIN"/>
    <property type="match status" value="1"/>
</dbReference>
<feature type="domain" description="RING-type" evidence="11">
    <location>
        <begin position="235"/>
        <end position="277"/>
    </location>
</feature>
<evidence type="ECO:0000256" key="6">
    <source>
        <dbReference type="ARBA" id="ARBA00023242"/>
    </source>
</evidence>
<evidence type="ECO:0000256" key="1">
    <source>
        <dbReference type="ARBA" id="ARBA00004123"/>
    </source>
</evidence>
<dbReference type="InterPro" id="IPR001841">
    <property type="entry name" value="Znf_RING"/>
</dbReference>
<dbReference type="PIRSF" id="PIRSF023577">
    <property type="entry name" value="ENOS_interacting"/>
    <property type="match status" value="1"/>
</dbReference>
<dbReference type="GO" id="GO:0005634">
    <property type="term" value="C:nucleus"/>
    <property type="evidence" value="ECO:0007669"/>
    <property type="project" value="UniProtKB-SubCell"/>
</dbReference>
<protein>
    <recommendedName>
        <fullName evidence="11">RING-type domain-containing protein</fullName>
    </recommendedName>
</protein>
<reference evidence="12 13" key="1">
    <citation type="submission" date="2020-12" db="EMBL/GenBank/DDBJ databases">
        <title>Metabolic potential, ecology and presence of endohyphal bacteria is reflected in genomic diversity of Mucoromycotina.</title>
        <authorList>
            <person name="Muszewska A."/>
            <person name="Okrasinska A."/>
            <person name="Steczkiewicz K."/>
            <person name="Drgas O."/>
            <person name="Orlowska M."/>
            <person name="Perlinska-Lenart U."/>
            <person name="Aleksandrzak-Piekarczyk T."/>
            <person name="Szatraj K."/>
            <person name="Zielenkiewicz U."/>
            <person name="Pilsyk S."/>
            <person name="Malc E."/>
            <person name="Mieczkowski P."/>
            <person name="Kruszewska J.S."/>
            <person name="Biernat P."/>
            <person name="Pawlowska J."/>
        </authorList>
    </citation>
    <scope>NUCLEOTIDE SEQUENCE [LARGE SCALE GENOMIC DNA]</scope>
    <source>
        <strain evidence="12 13">CBS 142.35</strain>
    </source>
</reference>
<dbReference type="GO" id="GO:0008270">
    <property type="term" value="F:zinc ion binding"/>
    <property type="evidence" value="ECO:0007669"/>
    <property type="project" value="UniProtKB-KW"/>
</dbReference>
<evidence type="ECO:0000313" key="12">
    <source>
        <dbReference type="EMBL" id="KAG2222432.1"/>
    </source>
</evidence>
<keyword evidence="13" id="KW-1185">Reference proteome</keyword>
<gene>
    <name evidence="12" type="ORF">INT45_009444</name>
</gene>
<evidence type="ECO:0000256" key="5">
    <source>
        <dbReference type="ARBA" id="ARBA00022833"/>
    </source>
</evidence>
<dbReference type="InterPro" id="IPR013083">
    <property type="entry name" value="Znf_RING/FYVE/PHD"/>
</dbReference>
<feature type="region of interest" description="Disordered" evidence="10">
    <location>
        <begin position="111"/>
        <end position="153"/>
    </location>
</feature>
<dbReference type="SMART" id="SM00184">
    <property type="entry name" value="RING"/>
    <property type="match status" value="2"/>
</dbReference>
<dbReference type="Proteomes" id="UP000646827">
    <property type="component" value="Unassembled WGS sequence"/>
</dbReference>
<evidence type="ECO:0000256" key="10">
    <source>
        <dbReference type="SAM" id="MobiDB-lite"/>
    </source>
</evidence>
<evidence type="ECO:0000256" key="8">
    <source>
        <dbReference type="PROSITE-ProRule" id="PRU00175"/>
    </source>
</evidence>
<keyword evidence="3" id="KW-0479">Metal-binding</keyword>
<dbReference type="OrthoDB" id="116827at2759"/>
<evidence type="ECO:0000256" key="4">
    <source>
        <dbReference type="ARBA" id="ARBA00022771"/>
    </source>
</evidence>
<dbReference type="AlphaFoldDB" id="A0A8H7S646"/>
<proteinExistence type="inferred from homology"/>
<name>A0A8H7S646_9FUNG</name>
<organism evidence="12 13">
    <name type="scientific">Circinella minor</name>
    <dbReference type="NCBI Taxonomy" id="1195481"/>
    <lineage>
        <taxon>Eukaryota</taxon>
        <taxon>Fungi</taxon>
        <taxon>Fungi incertae sedis</taxon>
        <taxon>Mucoromycota</taxon>
        <taxon>Mucoromycotina</taxon>
        <taxon>Mucoromycetes</taxon>
        <taxon>Mucorales</taxon>
        <taxon>Lichtheimiaceae</taxon>
        <taxon>Circinella</taxon>
    </lineage>
</organism>
<evidence type="ECO:0000259" key="11">
    <source>
        <dbReference type="PROSITE" id="PS50089"/>
    </source>
</evidence>
<dbReference type="PROSITE" id="PS50089">
    <property type="entry name" value="ZF_RING_2"/>
    <property type="match status" value="1"/>
</dbReference>
<dbReference type="InterPro" id="IPR016818">
    <property type="entry name" value="NOSIP"/>
</dbReference>
<keyword evidence="6 7" id="KW-0539">Nucleus</keyword>
<evidence type="ECO:0000313" key="13">
    <source>
        <dbReference type="Proteomes" id="UP000646827"/>
    </source>
</evidence>
<accession>A0A8H7S646</accession>
<keyword evidence="5" id="KW-0862">Zinc</keyword>
<comment type="subcellular location">
    <subcellularLocation>
        <location evidence="1 7">Nucleus</location>
    </subcellularLocation>
</comment>
<sequence>MPRHSKNNTASSVFTYHETKSLDYGTKKHRLGRDSFREYNACFLCLQTARDPVACPQGHLACRECMYESILAQKQTIKREQRLLEQKLQTLEEKKEREQEEARQVMLDQFEKTQTSMLGNRKRQQREQKKEDETTDESTNAGIKRKIQDATDEDQLERTAKRLAEEKADKVKSKVTSFWLPTMTPEAEKQYKDEIKPIQTQTMCTAVKKPHPVSLKTLIEVKFQYEDDTKKKCQCPACLKTLSNSLKFSVMRSCGHVICNTCVNMFVKKTKRCYVCEAKIKSKDIIDMSPEGTGFASGSSLAEAKKWDVAFQ</sequence>
<evidence type="ECO:0000256" key="2">
    <source>
        <dbReference type="ARBA" id="ARBA00008126"/>
    </source>
</evidence>
<keyword evidence="9" id="KW-0175">Coiled coil</keyword>
<dbReference type="PROSITE" id="PS00518">
    <property type="entry name" value="ZF_RING_1"/>
    <property type="match status" value="1"/>
</dbReference>
<evidence type="ECO:0000256" key="3">
    <source>
        <dbReference type="ARBA" id="ARBA00022723"/>
    </source>
</evidence>
<dbReference type="InterPro" id="IPR017907">
    <property type="entry name" value="Znf_RING_CS"/>
</dbReference>
<evidence type="ECO:0000256" key="9">
    <source>
        <dbReference type="SAM" id="Coils"/>
    </source>
</evidence>
<dbReference type="Pfam" id="PF15906">
    <property type="entry name" value="zf-NOSIP"/>
    <property type="match status" value="1"/>
</dbReference>